<name>A0ABR5M8F2_9PSED</name>
<keyword evidence="3" id="KW-1185">Reference proteome</keyword>
<sequence length="417" mass="48192">MLNNIRFDLSDYLIHFFRDVNLSGPEPIFFPENARFNNVAHSEKLDSLFLMRCALRHHKLFATWSYRGGRPTIYGTFPAVCFTDMPLAAFVQTSNERLARGENIGRYAFVIPKAAMFTAGARPVIYGLSGDVREQASNGDFRILDERLLPLQEQYRYVTYTIGDVKQIDWTHEREWRWPYRGEELHWCENGDLVETLAEMPGLDLSHTLIEGMGVIVQEQEDVEKILYDILTLVDLTKIHKSMIRFIIPLCDIERFGDIKDPARASEVINQNAIDLSPFFSITQQRADEISSVVDNIIEAHFNERTHSEHDYDDGYGKSWIWIADNTSELVRALIAKGRLKVSTEGRYLLDISDFTAFHDNYEEYYCNKIAIALERAFGVNASYFTVRSANHRDQIPYYTGLTEEDHPFFNSTIAYD</sequence>
<comment type="caution">
    <text evidence="2">The sequence shown here is derived from an EMBL/GenBank/DDBJ whole genome shotgun (WGS) entry which is preliminary data.</text>
</comment>
<dbReference type="RefSeq" id="WP_059397351.1">
    <property type="nucleotide sequence ID" value="NZ_LHOY01000020.1"/>
</dbReference>
<feature type="domain" description="DUF4427" evidence="1">
    <location>
        <begin position="297"/>
        <end position="411"/>
    </location>
</feature>
<dbReference type="InterPro" id="IPR025216">
    <property type="entry name" value="DUF4427"/>
</dbReference>
<dbReference type="Pfam" id="PF14468">
    <property type="entry name" value="DUF4427"/>
    <property type="match status" value="1"/>
</dbReference>
<protein>
    <submittedName>
        <fullName evidence="2">Cytoplasmic protein</fullName>
    </submittedName>
</protein>
<gene>
    <name evidence="2" type="ORF">AEQ48_11530</name>
</gene>
<evidence type="ECO:0000313" key="2">
    <source>
        <dbReference type="EMBL" id="KPG75209.1"/>
    </source>
</evidence>
<evidence type="ECO:0000313" key="3">
    <source>
        <dbReference type="Proteomes" id="UP000037820"/>
    </source>
</evidence>
<dbReference type="Proteomes" id="UP000037820">
    <property type="component" value="Unassembled WGS sequence"/>
</dbReference>
<dbReference type="EMBL" id="LHOY01000020">
    <property type="protein sequence ID" value="KPG75209.1"/>
    <property type="molecule type" value="Genomic_DNA"/>
</dbReference>
<accession>A0ABR5M8F2</accession>
<reference evidence="2 3" key="1">
    <citation type="submission" date="2015-07" db="EMBL/GenBank/DDBJ databases">
        <title>Whole genome sequencing of endophytes isolated from poison ivy (Toxicodendron radicans).</title>
        <authorList>
            <person name="Tran P.N."/>
            <person name="Lee Y.P."/>
            <person name="Gan H.M."/>
            <person name="Savka M.A."/>
        </authorList>
    </citation>
    <scope>NUCLEOTIDE SEQUENCE [LARGE SCALE GENOMIC DNA]</scope>
    <source>
        <strain evidence="2 3">RIT-PI-g</strain>
    </source>
</reference>
<proteinExistence type="predicted"/>
<evidence type="ECO:0000259" key="1">
    <source>
        <dbReference type="Pfam" id="PF14468"/>
    </source>
</evidence>
<organism evidence="2 3">
    <name type="scientific">Pseudomonas libanensis</name>
    <dbReference type="NCBI Taxonomy" id="75588"/>
    <lineage>
        <taxon>Bacteria</taxon>
        <taxon>Pseudomonadati</taxon>
        <taxon>Pseudomonadota</taxon>
        <taxon>Gammaproteobacteria</taxon>
        <taxon>Pseudomonadales</taxon>
        <taxon>Pseudomonadaceae</taxon>
        <taxon>Pseudomonas</taxon>
    </lineage>
</organism>